<sequence>MHRSEPLLSRGPGWPHNDAVTTTLPTRSAFDEPVENPPARWVGALVLLNLGVMAGWFGPIQVLLAQQADRVAAAEPGGMSKEALLAVVLFSGAAVSMFANPVWGAFSDRTRSRLGRRVPWVLGGVVLGAASLLLLSVADSAASMIIAWSLVQLALNAAWAGGVAAVPDQVPVERRGLIGGLVAIAGTVGVLVGIKIAEVTGSIAQGYLVTAVVMLVLSVPYLVGSRDLALPADHPLEPMDWKRLVRSFWVSPREHPDFAWAWLTRLLVNLGNWIALNYLYYFLTDGLGFGDDDATAKLGTLVLIYGVCTVATTVVVGHWSDRVGRRKIFVIWSGVLIGASSLVLGLWQDWPGALLAAVVLGAGFGVYQAVDFALITQVLPGAGDRAKDLGIINIASALPQVLAPAIAGLILVVVRELGGSVATHGDGWSLGYGVVYLVGFVLCVLGSVFVTRIRSVA</sequence>
<keyword evidence="4 6" id="KW-0472">Membrane</keyword>
<evidence type="ECO:0000256" key="2">
    <source>
        <dbReference type="ARBA" id="ARBA00022692"/>
    </source>
</evidence>
<feature type="transmembrane region" description="Helical" evidence="6">
    <location>
        <begin position="84"/>
        <end position="106"/>
    </location>
</feature>
<accession>A0ABR8NBB6</accession>
<dbReference type="Proteomes" id="UP000618818">
    <property type="component" value="Unassembled WGS sequence"/>
</dbReference>
<evidence type="ECO:0000313" key="8">
    <source>
        <dbReference type="EMBL" id="MBD3924164.1"/>
    </source>
</evidence>
<dbReference type="EMBL" id="JACXYZ010000001">
    <property type="protein sequence ID" value="MBD3924164.1"/>
    <property type="molecule type" value="Genomic_DNA"/>
</dbReference>
<dbReference type="InterPro" id="IPR020846">
    <property type="entry name" value="MFS_dom"/>
</dbReference>
<feature type="transmembrane region" description="Helical" evidence="6">
    <location>
        <begin position="144"/>
        <end position="165"/>
    </location>
</feature>
<feature type="region of interest" description="Disordered" evidence="5">
    <location>
        <begin position="1"/>
        <end position="21"/>
    </location>
</feature>
<gene>
    <name evidence="8" type="ORF">IEZ26_05990</name>
</gene>
<feature type="transmembrane region" description="Helical" evidence="6">
    <location>
        <begin position="177"/>
        <end position="197"/>
    </location>
</feature>
<comment type="caution">
    <text evidence="8">The sequence shown here is derived from an EMBL/GenBank/DDBJ whole genome shotgun (WGS) entry which is preliminary data.</text>
</comment>
<dbReference type="InterPro" id="IPR011701">
    <property type="entry name" value="MFS"/>
</dbReference>
<feature type="transmembrane region" description="Helical" evidence="6">
    <location>
        <begin position="353"/>
        <end position="379"/>
    </location>
</feature>
<evidence type="ECO:0000256" key="3">
    <source>
        <dbReference type="ARBA" id="ARBA00022989"/>
    </source>
</evidence>
<feature type="transmembrane region" description="Helical" evidence="6">
    <location>
        <begin position="434"/>
        <end position="453"/>
    </location>
</feature>
<dbReference type="CDD" id="cd06174">
    <property type="entry name" value="MFS"/>
    <property type="match status" value="1"/>
</dbReference>
<evidence type="ECO:0000256" key="5">
    <source>
        <dbReference type="SAM" id="MobiDB-lite"/>
    </source>
</evidence>
<dbReference type="InterPro" id="IPR036259">
    <property type="entry name" value="MFS_trans_sf"/>
</dbReference>
<feature type="transmembrane region" description="Helical" evidence="6">
    <location>
        <begin position="118"/>
        <end position="138"/>
    </location>
</feature>
<feature type="transmembrane region" description="Helical" evidence="6">
    <location>
        <begin position="262"/>
        <end position="283"/>
    </location>
</feature>
<evidence type="ECO:0000256" key="1">
    <source>
        <dbReference type="ARBA" id="ARBA00004651"/>
    </source>
</evidence>
<feature type="transmembrane region" description="Helical" evidence="6">
    <location>
        <begin position="391"/>
        <end position="414"/>
    </location>
</feature>
<reference evidence="8 9" key="1">
    <citation type="submission" date="2020-09" db="EMBL/GenBank/DDBJ databases">
        <title>novel species in genus Nocardioides.</title>
        <authorList>
            <person name="Zhang G."/>
        </authorList>
    </citation>
    <scope>NUCLEOTIDE SEQUENCE [LARGE SCALE GENOMIC DNA]</scope>
    <source>
        <strain evidence="8 9">KCTC 39551</strain>
    </source>
</reference>
<evidence type="ECO:0000313" key="9">
    <source>
        <dbReference type="Proteomes" id="UP000618818"/>
    </source>
</evidence>
<feature type="transmembrane region" description="Helical" evidence="6">
    <location>
        <begin position="328"/>
        <end position="347"/>
    </location>
</feature>
<evidence type="ECO:0000256" key="6">
    <source>
        <dbReference type="SAM" id="Phobius"/>
    </source>
</evidence>
<organism evidence="8 9">
    <name type="scientific">Nocardioides cavernae</name>
    <dbReference type="NCBI Taxonomy" id="1921566"/>
    <lineage>
        <taxon>Bacteria</taxon>
        <taxon>Bacillati</taxon>
        <taxon>Actinomycetota</taxon>
        <taxon>Actinomycetes</taxon>
        <taxon>Propionibacteriales</taxon>
        <taxon>Nocardioidaceae</taxon>
        <taxon>Nocardioides</taxon>
    </lineage>
</organism>
<keyword evidence="3 6" id="KW-1133">Transmembrane helix</keyword>
<keyword evidence="2 6" id="KW-0812">Transmembrane</keyword>
<dbReference type="Pfam" id="PF07690">
    <property type="entry name" value="MFS_1"/>
    <property type="match status" value="2"/>
</dbReference>
<proteinExistence type="predicted"/>
<feature type="transmembrane region" description="Helical" evidence="6">
    <location>
        <begin position="41"/>
        <end position="64"/>
    </location>
</feature>
<dbReference type="PROSITE" id="PS50850">
    <property type="entry name" value="MFS"/>
    <property type="match status" value="1"/>
</dbReference>
<dbReference type="SUPFAM" id="SSF103473">
    <property type="entry name" value="MFS general substrate transporter"/>
    <property type="match status" value="1"/>
</dbReference>
<dbReference type="PANTHER" id="PTHR23528">
    <property type="match status" value="1"/>
</dbReference>
<feature type="transmembrane region" description="Helical" evidence="6">
    <location>
        <begin position="295"/>
        <end position="316"/>
    </location>
</feature>
<keyword evidence="9" id="KW-1185">Reference proteome</keyword>
<comment type="subcellular location">
    <subcellularLocation>
        <location evidence="1">Cell membrane</location>
        <topology evidence="1">Multi-pass membrane protein</topology>
    </subcellularLocation>
</comment>
<evidence type="ECO:0000259" key="7">
    <source>
        <dbReference type="PROSITE" id="PS50850"/>
    </source>
</evidence>
<dbReference type="Gene3D" id="1.20.1250.20">
    <property type="entry name" value="MFS general substrate transporter like domains"/>
    <property type="match status" value="2"/>
</dbReference>
<protein>
    <submittedName>
        <fullName evidence="8">MFS transporter</fullName>
    </submittedName>
</protein>
<feature type="domain" description="Major facilitator superfamily (MFS) profile" evidence="7">
    <location>
        <begin position="257"/>
        <end position="457"/>
    </location>
</feature>
<name>A0ABR8NBB6_9ACTN</name>
<evidence type="ECO:0000256" key="4">
    <source>
        <dbReference type="ARBA" id="ARBA00023136"/>
    </source>
</evidence>
<dbReference type="PANTHER" id="PTHR23528:SF1">
    <property type="entry name" value="MAJOR FACILITATOR SUPERFAMILY (MFS) PROFILE DOMAIN-CONTAINING PROTEIN"/>
    <property type="match status" value="1"/>
</dbReference>
<feature type="transmembrane region" description="Helical" evidence="6">
    <location>
        <begin position="203"/>
        <end position="223"/>
    </location>
</feature>